<evidence type="ECO:0000256" key="1">
    <source>
        <dbReference type="ARBA" id="ARBA00022707"/>
    </source>
</evidence>
<evidence type="ECO:0000313" key="6">
    <source>
        <dbReference type="Proteomes" id="UP000094569"/>
    </source>
</evidence>
<keyword evidence="3" id="KW-0449">Lipoprotein</keyword>
<dbReference type="OrthoDB" id="5415072at2759"/>
<evidence type="ECO:0000256" key="4">
    <source>
        <dbReference type="SAM" id="MobiDB-lite"/>
    </source>
</evidence>
<reference evidence="5 6" key="1">
    <citation type="journal article" date="2016" name="BMC Genomics">
        <title>Comparative genomic and transcriptomic analyses of the Fuzhuan brick tea-fermentation fungus Aspergillus cristatus.</title>
        <authorList>
            <person name="Ge Y."/>
            <person name="Wang Y."/>
            <person name="Liu Y."/>
            <person name="Tan Y."/>
            <person name="Ren X."/>
            <person name="Zhang X."/>
            <person name="Hyde K.D."/>
            <person name="Liu Y."/>
            <person name="Liu Z."/>
        </authorList>
    </citation>
    <scope>NUCLEOTIDE SEQUENCE [LARGE SCALE GENOMIC DNA]</scope>
    <source>
        <strain evidence="5 6">GZAAS20.1005</strain>
    </source>
</reference>
<dbReference type="Pfam" id="PF15811">
    <property type="entry name" value="SVIP"/>
    <property type="match status" value="1"/>
</dbReference>
<dbReference type="VEuPathDB" id="FungiDB:SI65_02670"/>
<dbReference type="EMBL" id="JXNT01000002">
    <property type="protein sequence ID" value="ODM21826.1"/>
    <property type="molecule type" value="Genomic_DNA"/>
</dbReference>
<organism evidence="5 6">
    <name type="scientific">Aspergillus cristatus</name>
    <name type="common">Chinese Fuzhuan brick tea-fermentation fungus</name>
    <name type="synonym">Eurotium cristatum</name>
    <dbReference type="NCBI Taxonomy" id="573508"/>
    <lineage>
        <taxon>Eukaryota</taxon>
        <taxon>Fungi</taxon>
        <taxon>Dikarya</taxon>
        <taxon>Ascomycota</taxon>
        <taxon>Pezizomycotina</taxon>
        <taxon>Eurotiomycetes</taxon>
        <taxon>Eurotiomycetidae</taxon>
        <taxon>Eurotiales</taxon>
        <taxon>Aspergillaceae</taxon>
        <taxon>Aspergillus</taxon>
        <taxon>Aspergillus subgen. Aspergillus</taxon>
    </lineage>
</organism>
<dbReference type="InterPro" id="IPR031632">
    <property type="entry name" value="SVIP"/>
</dbReference>
<evidence type="ECO:0000256" key="3">
    <source>
        <dbReference type="ARBA" id="ARBA00023288"/>
    </source>
</evidence>
<sequence length="131" mass="13708">MGNICSRSANKPDDPFSHPGRSLASSAPSQHQHHNRAPSAPVPNNQKPFKVPGRTLGGGEEEPGAGMDARTRAALAAQARADAAQSSNKGKLGTKLAAQKSMMQAQALNEASQSERAARDADGAAEARRWQ</sequence>
<dbReference type="Proteomes" id="UP000094569">
    <property type="component" value="Unassembled WGS sequence"/>
</dbReference>
<feature type="compositionally biased region" description="Polar residues" evidence="4">
    <location>
        <begin position="101"/>
        <end position="114"/>
    </location>
</feature>
<proteinExistence type="predicted"/>
<gene>
    <name evidence="5" type="ORF">SI65_02670</name>
</gene>
<keyword evidence="6" id="KW-1185">Reference proteome</keyword>
<keyword evidence="1" id="KW-0519">Myristate</keyword>
<accession>A0A1E3BN82</accession>
<protein>
    <submittedName>
        <fullName evidence="5">Uncharacterized protein</fullName>
    </submittedName>
</protein>
<comment type="caution">
    <text evidence="5">The sequence shown here is derived from an EMBL/GenBank/DDBJ whole genome shotgun (WGS) entry which is preliminary data.</text>
</comment>
<dbReference type="AlphaFoldDB" id="A0A1E3BN82"/>
<feature type="region of interest" description="Disordered" evidence="4">
    <location>
        <begin position="1"/>
        <end position="131"/>
    </location>
</feature>
<evidence type="ECO:0000256" key="2">
    <source>
        <dbReference type="ARBA" id="ARBA00023139"/>
    </source>
</evidence>
<name>A0A1E3BN82_ASPCR</name>
<feature type="compositionally biased region" description="Low complexity" evidence="4">
    <location>
        <begin position="72"/>
        <end position="84"/>
    </location>
</feature>
<feature type="compositionally biased region" description="Basic and acidic residues" evidence="4">
    <location>
        <begin position="116"/>
        <end position="131"/>
    </location>
</feature>
<evidence type="ECO:0000313" key="5">
    <source>
        <dbReference type="EMBL" id="ODM21826.1"/>
    </source>
</evidence>
<keyword evidence="2" id="KW-0564">Palmitate</keyword>